<keyword evidence="5" id="KW-1185">Reference proteome</keyword>
<evidence type="ECO:0000259" key="3">
    <source>
        <dbReference type="Pfam" id="PF06985"/>
    </source>
</evidence>
<protein>
    <recommendedName>
        <fullName evidence="3">Heterokaryon incompatibility domain-containing protein</fullName>
    </recommendedName>
</protein>
<feature type="compositionally biased region" description="Polar residues" evidence="2">
    <location>
        <begin position="14"/>
        <end position="25"/>
    </location>
</feature>
<dbReference type="Pfam" id="PF06985">
    <property type="entry name" value="HET"/>
    <property type="match status" value="1"/>
</dbReference>
<reference evidence="4" key="1">
    <citation type="submission" date="2019-10" db="EMBL/GenBank/DDBJ databases">
        <authorList>
            <consortium name="DOE Joint Genome Institute"/>
            <person name="Kuo A."/>
            <person name="Miyauchi S."/>
            <person name="Kiss E."/>
            <person name="Drula E."/>
            <person name="Kohler A."/>
            <person name="Sanchez-Garcia M."/>
            <person name="Andreopoulos B."/>
            <person name="Barry K.W."/>
            <person name="Bonito G."/>
            <person name="Buee M."/>
            <person name="Carver A."/>
            <person name="Chen C."/>
            <person name="Cichocki N."/>
            <person name="Clum A."/>
            <person name="Culley D."/>
            <person name="Crous P.W."/>
            <person name="Fauchery L."/>
            <person name="Girlanda M."/>
            <person name="Hayes R."/>
            <person name="Keri Z."/>
            <person name="LaButti K."/>
            <person name="Lipzen A."/>
            <person name="Lombard V."/>
            <person name="Magnuson J."/>
            <person name="Maillard F."/>
            <person name="Morin E."/>
            <person name="Murat C."/>
            <person name="Nolan M."/>
            <person name="Ohm R."/>
            <person name="Pangilinan J."/>
            <person name="Pereira M."/>
            <person name="Perotto S."/>
            <person name="Peter M."/>
            <person name="Riley R."/>
            <person name="Sitrit Y."/>
            <person name="Stielow B."/>
            <person name="Szollosi G."/>
            <person name="Zifcakova L."/>
            <person name="Stursova M."/>
            <person name="Spatafora J.W."/>
            <person name="Tedersoo L."/>
            <person name="Vaario L.-M."/>
            <person name="Yamada A."/>
            <person name="Yan M."/>
            <person name="Wang P."/>
            <person name="Xu J."/>
            <person name="Bruns T."/>
            <person name="Baldrian P."/>
            <person name="Vilgalys R."/>
            <person name="Henrissat B."/>
            <person name="Grigoriev I.V."/>
            <person name="Hibbett D."/>
            <person name="Nagy L.G."/>
            <person name="Martin F.M."/>
        </authorList>
    </citation>
    <scope>NUCLEOTIDE SEQUENCE</scope>
    <source>
        <strain evidence="4">BED1</strain>
    </source>
</reference>
<dbReference type="InterPro" id="IPR010730">
    <property type="entry name" value="HET"/>
</dbReference>
<dbReference type="PROSITE" id="PS50005">
    <property type="entry name" value="TPR"/>
    <property type="match status" value="1"/>
</dbReference>
<keyword evidence="1" id="KW-0802">TPR repeat</keyword>
<dbReference type="Gene3D" id="1.25.40.10">
    <property type="entry name" value="Tetratricopeptide repeat domain"/>
    <property type="match status" value="1"/>
</dbReference>
<dbReference type="InterPro" id="IPR019734">
    <property type="entry name" value="TPR_rpt"/>
</dbReference>
<feature type="repeat" description="TPR" evidence="1">
    <location>
        <begin position="36"/>
        <end position="69"/>
    </location>
</feature>
<comment type="caution">
    <text evidence="4">The sequence shown here is derived from an EMBL/GenBank/DDBJ whole genome shotgun (WGS) entry which is preliminary data.</text>
</comment>
<gene>
    <name evidence="4" type="ORF">L210DRAFT_3687392</name>
</gene>
<dbReference type="AlphaFoldDB" id="A0AAD4GLH2"/>
<evidence type="ECO:0000313" key="5">
    <source>
        <dbReference type="Proteomes" id="UP001194468"/>
    </source>
</evidence>
<evidence type="ECO:0000313" key="4">
    <source>
        <dbReference type="EMBL" id="KAF8450965.1"/>
    </source>
</evidence>
<name>A0AAD4GLH2_BOLED</name>
<dbReference type="EMBL" id="WHUW01000002">
    <property type="protein sequence ID" value="KAF8450965.1"/>
    <property type="molecule type" value="Genomic_DNA"/>
</dbReference>
<dbReference type="Proteomes" id="UP001194468">
    <property type="component" value="Unassembled WGS sequence"/>
</dbReference>
<feature type="region of interest" description="Disordered" evidence="2">
    <location>
        <begin position="1"/>
        <end position="26"/>
    </location>
</feature>
<feature type="domain" description="Heterokaryon incompatibility" evidence="3">
    <location>
        <begin position="167"/>
        <end position="259"/>
    </location>
</feature>
<dbReference type="InterPro" id="IPR011990">
    <property type="entry name" value="TPR-like_helical_dom_sf"/>
</dbReference>
<proteinExistence type="predicted"/>
<organism evidence="4 5">
    <name type="scientific">Boletus edulis BED1</name>
    <dbReference type="NCBI Taxonomy" id="1328754"/>
    <lineage>
        <taxon>Eukaryota</taxon>
        <taxon>Fungi</taxon>
        <taxon>Dikarya</taxon>
        <taxon>Basidiomycota</taxon>
        <taxon>Agaricomycotina</taxon>
        <taxon>Agaricomycetes</taxon>
        <taxon>Agaricomycetidae</taxon>
        <taxon>Boletales</taxon>
        <taxon>Boletineae</taxon>
        <taxon>Boletaceae</taxon>
        <taxon>Boletoideae</taxon>
        <taxon>Boletus</taxon>
    </lineage>
</organism>
<evidence type="ECO:0000256" key="2">
    <source>
        <dbReference type="SAM" id="MobiDB-lite"/>
    </source>
</evidence>
<dbReference type="PANTHER" id="PTHR10622">
    <property type="entry name" value="HET DOMAIN-CONTAINING PROTEIN"/>
    <property type="match status" value="1"/>
</dbReference>
<accession>A0AAD4GLH2</accession>
<dbReference type="PANTHER" id="PTHR10622:SF10">
    <property type="entry name" value="HET DOMAIN-CONTAINING PROTEIN"/>
    <property type="match status" value="1"/>
</dbReference>
<evidence type="ECO:0000256" key="1">
    <source>
        <dbReference type="PROSITE-ProRule" id="PRU00339"/>
    </source>
</evidence>
<sequence>TEDHQEPHYEGLSSLPSLASEQIQGDASDPFTRRLAGLYIKRSKVAEELHQWDLALEDANKAVELDPQSPLARERKDGASYAKMEHECSILRTRAEKKDAIRKSIREATKDWPPMLINTQTGRGCNREQQELAFEDHSPFKEYLSSDTPTPQLRKSLVSAMKKYCRYIMLSHAWEGENSVFDVIGAQSLYDLSSPNYIDKLQRFCDVVREAGCYWAWSDTSCISRYGHGAVMEEPRSLYDWYKHAWRTIVLLRGMRNRSLPISVKNSIWITRSWTIYEYVAARFIWFYTDDWKPYHNLGTSNHKYSPIVVAEIQEVTKIPAEDLHKLQSGVTDVREKLQLAAPRDVTKPEDAAYSLCPLFSIPMQPNYGEGTEYAVGRLLEQIIIRSGDVVVLDWIGNPGVYNSCLPSDLRPYDTPQYNIPSPVANIPAYFPELDTGAILLYKRLMALESPRMIDRRLRLPCIASRVELQVVEVEPHVYRMKTHGLKDVEISTMDDLSTMSKNLVLVHPWIRALLSSGTHSTAGETPSPEGETLASVTYIRMPGNP</sequence>
<feature type="non-terminal residue" evidence="4">
    <location>
        <position position="1"/>
    </location>
</feature>
<reference evidence="4" key="2">
    <citation type="journal article" date="2020" name="Nat. Commun.">
        <title>Large-scale genome sequencing of mycorrhizal fungi provides insights into the early evolution of symbiotic traits.</title>
        <authorList>
            <person name="Miyauchi S."/>
            <person name="Kiss E."/>
            <person name="Kuo A."/>
            <person name="Drula E."/>
            <person name="Kohler A."/>
            <person name="Sanchez-Garcia M."/>
            <person name="Morin E."/>
            <person name="Andreopoulos B."/>
            <person name="Barry K.W."/>
            <person name="Bonito G."/>
            <person name="Buee M."/>
            <person name="Carver A."/>
            <person name="Chen C."/>
            <person name="Cichocki N."/>
            <person name="Clum A."/>
            <person name="Culley D."/>
            <person name="Crous P.W."/>
            <person name="Fauchery L."/>
            <person name="Girlanda M."/>
            <person name="Hayes R.D."/>
            <person name="Keri Z."/>
            <person name="LaButti K."/>
            <person name="Lipzen A."/>
            <person name="Lombard V."/>
            <person name="Magnuson J."/>
            <person name="Maillard F."/>
            <person name="Murat C."/>
            <person name="Nolan M."/>
            <person name="Ohm R.A."/>
            <person name="Pangilinan J."/>
            <person name="Pereira M.F."/>
            <person name="Perotto S."/>
            <person name="Peter M."/>
            <person name="Pfister S."/>
            <person name="Riley R."/>
            <person name="Sitrit Y."/>
            <person name="Stielow J.B."/>
            <person name="Szollosi G."/>
            <person name="Zifcakova L."/>
            <person name="Stursova M."/>
            <person name="Spatafora J.W."/>
            <person name="Tedersoo L."/>
            <person name="Vaario L.M."/>
            <person name="Yamada A."/>
            <person name="Yan M."/>
            <person name="Wang P."/>
            <person name="Xu J."/>
            <person name="Bruns T."/>
            <person name="Baldrian P."/>
            <person name="Vilgalys R."/>
            <person name="Dunand C."/>
            <person name="Henrissat B."/>
            <person name="Grigoriev I.V."/>
            <person name="Hibbett D."/>
            <person name="Nagy L.G."/>
            <person name="Martin F.M."/>
        </authorList>
    </citation>
    <scope>NUCLEOTIDE SEQUENCE</scope>
    <source>
        <strain evidence="4">BED1</strain>
    </source>
</reference>